<dbReference type="GO" id="GO:0032259">
    <property type="term" value="P:methylation"/>
    <property type="evidence" value="ECO:0007669"/>
    <property type="project" value="UniProtKB-KW"/>
</dbReference>
<organism evidence="5 6">
    <name type="scientific">Lentinula aff. detonsa</name>
    <dbReference type="NCBI Taxonomy" id="2804958"/>
    <lineage>
        <taxon>Eukaryota</taxon>
        <taxon>Fungi</taxon>
        <taxon>Dikarya</taxon>
        <taxon>Basidiomycota</taxon>
        <taxon>Agaricomycotina</taxon>
        <taxon>Agaricomycetes</taxon>
        <taxon>Agaricomycetidae</taxon>
        <taxon>Agaricales</taxon>
        <taxon>Marasmiineae</taxon>
        <taxon>Omphalotaceae</taxon>
        <taxon>Lentinula</taxon>
    </lineage>
</organism>
<evidence type="ECO:0000313" key="6">
    <source>
        <dbReference type="Proteomes" id="UP001163798"/>
    </source>
</evidence>
<dbReference type="InterPro" id="IPR008854">
    <property type="entry name" value="TPMT"/>
</dbReference>
<comment type="caution">
    <text evidence="5">The sequence shown here is derived from an EMBL/GenBank/DDBJ whole genome shotgun (WGS) entry which is preliminary data.</text>
</comment>
<dbReference type="PANTHER" id="PTHR32183">
    <property type="match status" value="1"/>
</dbReference>
<evidence type="ECO:0000256" key="2">
    <source>
        <dbReference type="ARBA" id="ARBA00022603"/>
    </source>
</evidence>
<evidence type="ECO:0000256" key="1">
    <source>
        <dbReference type="ARBA" id="ARBA00022553"/>
    </source>
</evidence>
<keyword evidence="4" id="KW-0949">S-adenosyl-L-methionine</keyword>
<keyword evidence="2 5" id="KW-0489">Methyltransferase</keyword>
<gene>
    <name evidence="5" type="ORF">GGU10DRAFT_397842</name>
</gene>
<accession>A0AA38KL07</accession>
<sequence length="244" mass="27186">MSSTRLSIRVRAHMNEPKIAIAPTTVTEDPQSWDILWKKKVTPWDSGEIQPPLRQVIESGDVPFARGGRALVPGCGRGYDTIYLASALGHDAIGLDASVTAVEAANELVRSESSNPELVSKIQFETADFFKYEVPEDKKFDLIYDYTFFVAIPPSKRLLWGSQINSLIKPGGYLITLMFPQVPPRDPQPYTTGPPFYSNFASYEEVLRAGGSEWEVVLDKIPDDATLLDAHKGKDRIVVWKRSA</sequence>
<dbReference type="InterPro" id="IPR029063">
    <property type="entry name" value="SAM-dependent_MTases_sf"/>
</dbReference>
<dbReference type="PROSITE" id="PS51585">
    <property type="entry name" value="SAM_MT_TPMT"/>
    <property type="match status" value="1"/>
</dbReference>
<protein>
    <submittedName>
        <fullName evidence="5">Thiol methyltransferase 1</fullName>
    </submittedName>
</protein>
<dbReference type="PANTHER" id="PTHR32183:SF6">
    <property type="entry name" value="CYSTEINE SULFINATE DESULFINASE_CYSTEINE DESULFURASE AND RELATED ENZYMES"/>
    <property type="match status" value="1"/>
</dbReference>
<dbReference type="SUPFAM" id="SSF53335">
    <property type="entry name" value="S-adenosyl-L-methionine-dependent methyltransferases"/>
    <property type="match status" value="1"/>
</dbReference>
<keyword evidence="3" id="KW-0808">Transferase</keyword>
<proteinExistence type="predicted"/>
<dbReference type="Pfam" id="PF05724">
    <property type="entry name" value="TPMT"/>
    <property type="match status" value="1"/>
</dbReference>
<name>A0AA38KL07_9AGAR</name>
<dbReference type="EMBL" id="MU793819">
    <property type="protein sequence ID" value="KAJ3780270.1"/>
    <property type="molecule type" value="Genomic_DNA"/>
</dbReference>
<reference evidence="5" key="1">
    <citation type="submission" date="2022-08" db="EMBL/GenBank/DDBJ databases">
        <authorList>
            <consortium name="DOE Joint Genome Institute"/>
            <person name="Min B."/>
            <person name="Riley R."/>
            <person name="Sierra-Patev S."/>
            <person name="Naranjo-Ortiz M."/>
            <person name="Looney B."/>
            <person name="Konkel Z."/>
            <person name="Slot J.C."/>
            <person name="Sakamoto Y."/>
            <person name="Steenwyk J.L."/>
            <person name="Rokas A."/>
            <person name="Carro J."/>
            <person name="Camarero S."/>
            <person name="Ferreira P."/>
            <person name="Molpeceres G."/>
            <person name="Ruiz-Duenas F.J."/>
            <person name="Serrano A."/>
            <person name="Henrissat B."/>
            <person name="Drula E."/>
            <person name="Hughes K.W."/>
            <person name="Mata J.L."/>
            <person name="Ishikawa N.K."/>
            <person name="Vargas-Isla R."/>
            <person name="Ushijima S."/>
            <person name="Smith C.A."/>
            <person name="Ahrendt S."/>
            <person name="Andreopoulos W."/>
            <person name="He G."/>
            <person name="Labutti K."/>
            <person name="Lipzen A."/>
            <person name="Ng V."/>
            <person name="Sandor L."/>
            <person name="Barry K."/>
            <person name="Martinez A.T."/>
            <person name="Xiao Y."/>
            <person name="Gibbons J.G."/>
            <person name="Terashima K."/>
            <person name="Hibbett D.S."/>
            <person name="Grigoriev I.V."/>
        </authorList>
    </citation>
    <scope>NUCLEOTIDE SEQUENCE</scope>
    <source>
        <strain evidence="5">TFB10291</strain>
    </source>
</reference>
<evidence type="ECO:0000256" key="3">
    <source>
        <dbReference type="ARBA" id="ARBA00022679"/>
    </source>
</evidence>
<dbReference type="Proteomes" id="UP001163798">
    <property type="component" value="Unassembled WGS sequence"/>
</dbReference>
<keyword evidence="6" id="KW-1185">Reference proteome</keyword>
<evidence type="ECO:0000256" key="4">
    <source>
        <dbReference type="ARBA" id="ARBA00022691"/>
    </source>
</evidence>
<evidence type="ECO:0000313" key="5">
    <source>
        <dbReference type="EMBL" id="KAJ3780270.1"/>
    </source>
</evidence>
<dbReference type="Gene3D" id="3.40.50.150">
    <property type="entry name" value="Vaccinia Virus protein VP39"/>
    <property type="match status" value="1"/>
</dbReference>
<dbReference type="CDD" id="cd02440">
    <property type="entry name" value="AdoMet_MTases"/>
    <property type="match status" value="1"/>
</dbReference>
<keyword evidence="1" id="KW-0597">Phosphoprotein</keyword>
<dbReference type="AlphaFoldDB" id="A0AA38KL07"/>
<dbReference type="GO" id="GO:0008757">
    <property type="term" value="F:S-adenosylmethionine-dependent methyltransferase activity"/>
    <property type="evidence" value="ECO:0007669"/>
    <property type="project" value="InterPro"/>
</dbReference>